<dbReference type="AlphaFoldDB" id="A0A1K0IJL6"/>
<dbReference type="InterPro" id="IPR018927">
    <property type="entry name" value="Pilus_synth_Q_C"/>
</dbReference>
<proteinExistence type="predicted"/>
<dbReference type="RefSeq" id="WP_340526923.1">
    <property type="nucleotide sequence ID" value="NZ_FMSH01000308.1"/>
</dbReference>
<feature type="signal peptide" evidence="1">
    <location>
        <begin position="1"/>
        <end position="29"/>
    </location>
</feature>
<protein>
    <recommendedName>
        <fullName evidence="2">Toxin co-regulated pilus biosynthesis protein Q C-terminal domain-containing protein</fullName>
    </recommendedName>
</protein>
<organism evidence="3">
    <name type="scientific">Cupriavidus necator</name>
    <name type="common">Alcaligenes eutrophus</name>
    <name type="synonym">Ralstonia eutropha</name>
    <dbReference type="NCBI Taxonomy" id="106590"/>
    <lineage>
        <taxon>Bacteria</taxon>
        <taxon>Pseudomonadati</taxon>
        <taxon>Pseudomonadota</taxon>
        <taxon>Betaproteobacteria</taxon>
        <taxon>Burkholderiales</taxon>
        <taxon>Burkholderiaceae</taxon>
        <taxon>Cupriavidus</taxon>
    </lineage>
</organism>
<evidence type="ECO:0000313" key="3">
    <source>
        <dbReference type="EMBL" id="SCU77619.1"/>
    </source>
</evidence>
<dbReference type="EMBL" id="FMSH01000308">
    <property type="protein sequence ID" value="SCU77619.1"/>
    <property type="molecule type" value="Genomic_DNA"/>
</dbReference>
<dbReference type="Pfam" id="PF10671">
    <property type="entry name" value="TcpQ"/>
    <property type="match status" value="1"/>
</dbReference>
<name>A0A1K0IJL6_CUPNE</name>
<feature type="chain" id="PRO_5012430628" description="Toxin co-regulated pilus biosynthesis protein Q C-terminal domain-containing protein" evidence="1">
    <location>
        <begin position="30"/>
        <end position="172"/>
    </location>
</feature>
<reference evidence="3" key="1">
    <citation type="submission" date="2016-09" db="EMBL/GenBank/DDBJ databases">
        <authorList>
            <person name="Capua I."/>
            <person name="De Benedictis P."/>
            <person name="Joannis T."/>
            <person name="Lombin L.H."/>
            <person name="Cattoli G."/>
        </authorList>
    </citation>
    <scope>NUCLEOTIDE SEQUENCE</scope>
    <source>
        <strain evidence="3">B9</strain>
    </source>
</reference>
<gene>
    <name evidence="3" type="ORF">CNECB9_3760055</name>
</gene>
<evidence type="ECO:0000256" key="1">
    <source>
        <dbReference type="SAM" id="SignalP"/>
    </source>
</evidence>
<keyword evidence="1" id="KW-0732">Signal</keyword>
<sequence>MCQSNRTIRIAVAAASLLSGLCLAPAVHASQLSNDGWQQLQPARVNKATIDRTLLAANTASPAAATASALPSTQGAVAVPPSAAPVVGVVFRLVKGEPLQQQLQTWAARAGWTVAWNIPDGWIVPGDKDYGNDFEGAVKRVVEELASNGADVVGDSWRGNRTVIISQNGMVQ</sequence>
<feature type="domain" description="Toxin co-regulated pilus biosynthesis protein Q C-terminal" evidence="2">
    <location>
        <begin position="90"/>
        <end position="167"/>
    </location>
</feature>
<evidence type="ECO:0000259" key="2">
    <source>
        <dbReference type="Pfam" id="PF10671"/>
    </source>
</evidence>
<accession>A0A1K0IJL6</accession>